<sequence>MVERKDLINPDQPVPSLISALGNQSIPWLFATSTGYRTLSSPEDREGTRLYDHDYPHAFVEPILGLYQYVPLRQRMAEPLPYLAGHWADEKTFLIHQVEYS</sequence>
<organism evidence="1 2">
    <name type="scientific">Zooshikella ganghwensis</name>
    <dbReference type="NCBI Taxonomy" id="202772"/>
    <lineage>
        <taxon>Bacteria</taxon>
        <taxon>Pseudomonadati</taxon>
        <taxon>Pseudomonadota</taxon>
        <taxon>Gammaproteobacteria</taxon>
        <taxon>Oceanospirillales</taxon>
        <taxon>Zooshikellaceae</taxon>
        <taxon>Zooshikella</taxon>
    </lineage>
</organism>
<gene>
    <name evidence="1" type="ORF">B9G39_26215</name>
</gene>
<dbReference type="AlphaFoldDB" id="A0A4P9VFV2"/>
<keyword evidence="2" id="KW-1185">Reference proteome</keyword>
<dbReference type="RefSeq" id="WP_094789567.1">
    <property type="nucleotide sequence ID" value="NZ_NDXW01000002.1"/>
</dbReference>
<dbReference type="Proteomes" id="UP000257039">
    <property type="component" value="Unassembled WGS sequence"/>
</dbReference>
<comment type="caution">
    <text evidence="1">The sequence shown here is derived from an EMBL/GenBank/DDBJ whole genome shotgun (WGS) entry which is preliminary data.</text>
</comment>
<proteinExistence type="predicted"/>
<dbReference type="EMBL" id="NDXW01000002">
    <property type="protein sequence ID" value="RDH41913.1"/>
    <property type="molecule type" value="Genomic_DNA"/>
</dbReference>
<accession>A0A4P9VFV2</accession>
<evidence type="ECO:0000313" key="2">
    <source>
        <dbReference type="Proteomes" id="UP000257039"/>
    </source>
</evidence>
<reference evidence="1 2" key="1">
    <citation type="submission" date="2017-04" db="EMBL/GenBank/DDBJ databases">
        <title>Draft genome sequence of Zooshikella ganghwensis VG4 isolated from Red Sea sediments.</title>
        <authorList>
            <person name="Rehman Z."/>
            <person name="Alam I."/>
            <person name="Kamau A."/>
            <person name="Bajic V."/>
            <person name="Leiknes T."/>
        </authorList>
    </citation>
    <scope>NUCLEOTIDE SEQUENCE [LARGE SCALE GENOMIC DNA]</scope>
    <source>
        <strain evidence="1 2">VG4</strain>
    </source>
</reference>
<evidence type="ECO:0000313" key="1">
    <source>
        <dbReference type="EMBL" id="RDH41913.1"/>
    </source>
</evidence>
<protein>
    <submittedName>
        <fullName evidence="1">Uncharacterized protein</fullName>
    </submittedName>
</protein>
<name>A0A4P9VFV2_9GAMM</name>